<dbReference type="InterPro" id="IPR013103">
    <property type="entry name" value="RVT_2"/>
</dbReference>
<name>A0ABQ0L8D5_MYCCL</name>
<dbReference type="CDD" id="cd09272">
    <property type="entry name" value="RNase_HI_RT_Ty1"/>
    <property type="match status" value="1"/>
</dbReference>
<dbReference type="Pfam" id="PF07727">
    <property type="entry name" value="RVT_2"/>
    <property type="match status" value="1"/>
</dbReference>
<dbReference type="Proteomes" id="UP000815677">
    <property type="component" value="Unassembled WGS sequence"/>
</dbReference>
<feature type="non-terminal residue" evidence="2">
    <location>
        <position position="1"/>
    </location>
</feature>
<dbReference type="SUPFAM" id="SSF56672">
    <property type="entry name" value="DNA/RNA polymerases"/>
    <property type="match status" value="1"/>
</dbReference>
<accession>A0ABQ0L8D5</accession>
<reference evidence="2" key="1">
    <citation type="submission" date="2014-09" db="EMBL/GenBank/DDBJ databases">
        <title>Genome sequence of the luminous mushroom Mycena chlorophos for searching fungal bioluminescence genes.</title>
        <authorList>
            <person name="Tanaka Y."/>
            <person name="Kasuga D."/>
            <person name="Oba Y."/>
            <person name="Hase S."/>
            <person name="Sato K."/>
            <person name="Oba Y."/>
            <person name="Sakakibara Y."/>
        </authorList>
    </citation>
    <scope>NUCLEOTIDE SEQUENCE</scope>
</reference>
<dbReference type="PANTHER" id="PTHR11439">
    <property type="entry name" value="GAG-POL-RELATED RETROTRANSPOSON"/>
    <property type="match status" value="1"/>
</dbReference>
<dbReference type="InterPro" id="IPR043502">
    <property type="entry name" value="DNA/RNA_pol_sf"/>
</dbReference>
<sequence>GTGRVCRLKLSLYGLRQAGRNWNRELDAAFRSLGFTRLTADQCVYVRRDPKTDSPTIVAVHVDDMTLCARTDEELTQIKGELSSKFKVTDLGPLKQILGMEISQNPTDGSIRLSQANYASRVLESVGMEKANAVQTPLDPNVKLTPLAKGDPRIGDTAFRHGYLSGIGKLMYLAVATRPDLAFAVQHLSQFSIRPGPEHMSALKRVFRYLRGTTSLGIAFRGSGDLHIFSDADWGNDNTDRRSISGYLSFLGASPLSWASRKQPTVALSTMEAEYMAAARTTCEIIWLRQLASELGISVEAPTPIHIDNQSAIKFAENPMFHARSKHIDMRHHFVRERVASNEVKLVHCASEDNLADILTKPLPRPQFVALRDQFLGSASSRGSVED</sequence>
<protein>
    <submittedName>
        <fullName evidence="2">Polyprotein</fullName>
    </submittedName>
</protein>
<evidence type="ECO:0000313" key="2">
    <source>
        <dbReference type="EMBL" id="GAT47391.1"/>
    </source>
</evidence>
<dbReference type="EMBL" id="DF843438">
    <property type="protein sequence ID" value="GAT47391.1"/>
    <property type="molecule type" value="Genomic_DNA"/>
</dbReference>
<evidence type="ECO:0000313" key="3">
    <source>
        <dbReference type="Proteomes" id="UP000815677"/>
    </source>
</evidence>
<organism evidence="2 3">
    <name type="scientific">Mycena chlorophos</name>
    <name type="common">Agaric fungus</name>
    <name type="synonym">Agaricus chlorophos</name>
    <dbReference type="NCBI Taxonomy" id="658473"/>
    <lineage>
        <taxon>Eukaryota</taxon>
        <taxon>Fungi</taxon>
        <taxon>Dikarya</taxon>
        <taxon>Basidiomycota</taxon>
        <taxon>Agaricomycotina</taxon>
        <taxon>Agaricomycetes</taxon>
        <taxon>Agaricomycetidae</taxon>
        <taxon>Agaricales</taxon>
        <taxon>Marasmiineae</taxon>
        <taxon>Mycenaceae</taxon>
        <taxon>Mycena</taxon>
    </lineage>
</organism>
<evidence type="ECO:0000259" key="1">
    <source>
        <dbReference type="Pfam" id="PF07727"/>
    </source>
</evidence>
<keyword evidence="3" id="KW-1185">Reference proteome</keyword>
<feature type="domain" description="Reverse transcriptase Ty1/copia-type" evidence="1">
    <location>
        <begin position="3"/>
        <end position="138"/>
    </location>
</feature>
<proteinExistence type="predicted"/>
<gene>
    <name evidence="2" type="ORF">MCHLO_04852</name>
</gene>
<dbReference type="PANTHER" id="PTHR11439:SF483">
    <property type="entry name" value="PEPTIDE SYNTHASE GLIP-LIKE, PUTATIVE (AFU_ORTHOLOGUE AFUA_3G12920)-RELATED"/>
    <property type="match status" value="1"/>
</dbReference>